<dbReference type="Proteomes" id="UP000196531">
    <property type="component" value="Unassembled WGS sequence"/>
</dbReference>
<accession>A0A1Y5F7B5</accession>
<reference evidence="3" key="1">
    <citation type="journal article" date="2017" name="Proc. Natl. Acad. Sci. U.S.A.">
        <title>Simulation of Deepwater Horizon oil plume reveals substrate specialization within a complex community of hydrocarbon-degraders.</title>
        <authorList>
            <person name="Hu P."/>
            <person name="Dubinsky E.A."/>
            <person name="Probst A.J."/>
            <person name="Wang J."/>
            <person name="Sieber C.M.K."/>
            <person name="Tom L.M."/>
            <person name="Gardinali P."/>
            <person name="Banfield J.F."/>
            <person name="Atlas R.M."/>
            <person name="Andersen G.L."/>
        </authorList>
    </citation>
    <scope>NUCLEOTIDE SEQUENCE [LARGE SCALE GENOMIC DNA]</scope>
</reference>
<gene>
    <name evidence="2" type="ORF">A9Q84_10045</name>
</gene>
<organism evidence="2 3">
    <name type="scientific">Halobacteriovorax marinus</name>
    <dbReference type="NCBI Taxonomy" id="97084"/>
    <lineage>
        <taxon>Bacteria</taxon>
        <taxon>Pseudomonadati</taxon>
        <taxon>Bdellovibrionota</taxon>
        <taxon>Bacteriovoracia</taxon>
        <taxon>Bacteriovoracales</taxon>
        <taxon>Halobacteriovoraceae</taxon>
        <taxon>Halobacteriovorax</taxon>
    </lineage>
</organism>
<protein>
    <recommendedName>
        <fullName evidence="1">Putative DNA-binding domain-containing protein</fullName>
    </recommendedName>
</protein>
<dbReference type="Pfam" id="PF09836">
    <property type="entry name" value="DUF2063"/>
    <property type="match status" value="1"/>
</dbReference>
<proteinExistence type="predicted"/>
<comment type="caution">
    <text evidence="2">The sequence shown here is derived from an EMBL/GenBank/DDBJ whole genome shotgun (WGS) entry which is preliminary data.</text>
</comment>
<name>A0A1Y5F7B5_9BACT</name>
<evidence type="ECO:0000259" key="1">
    <source>
        <dbReference type="Pfam" id="PF09836"/>
    </source>
</evidence>
<evidence type="ECO:0000313" key="3">
    <source>
        <dbReference type="Proteomes" id="UP000196531"/>
    </source>
</evidence>
<evidence type="ECO:0000313" key="2">
    <source>
        <dbReference type="EMBL" id="OUR96674.1"/>
    </source>
</evidence>
<dbReference type="AlphaFoldDB" id="A0A1Y5F7B5"/>
<dbReference type="InterPro" id="IPR018640">
    <property type="entry name" value="DUF2063"/>
</dbReference>
<feature type="domain" description="Putative DNA-binding" evidence="1">
    <location>
        <begin position="5"/>
        <end position="99"/>
    </location>
</feature>
<dbReference type="EMBL" id="MAAO01000006">
    <property type="protein sequence ID" value="OUR96674.1"/>
    <property type="molecule type" value="Genomic_DNA"/>
</dbReference>
<sequence>MKLKELQTMFLASAYKNSSIDELEKKFTPAGTLSASEAMEVYAEDYEVRMLEALKENYAKVYEYIGAEKFYLLYNDFKETHSSSSYDLERYGDDFPHFIKDHLISAKAPNLHTLAEMDKTFRAVFHAPFIEGLASQQLADANENSIFNFLDTLKAFDAPVPLWKGDYTEETSFFFFRTSVGVNYFPISKTQYTLFSHLLSGRALGEAIELTPEISAEEVQQLFLFFSSNRLIKSLK</sequence>